<organism evidence="1 2">
    <name type="scientific">Sinomicrobium oceani</name>
    <dbReference type="NCBI Taxonomy" id="1150368"/>
    <lineage>
        <taxon>Bacteria</taxon>
        <taxon>Pseudomonadati</taxon>
        <taxon>Bacteroidota</taxon>
        <taxon>Flavobacteriia</taxon>
        <taxon>Flavobacteriales</taxon>
        <taxon>Flavobacteriaceae</taxon>
        <taxon>Sinomicrobium</taxon>
    </lineage>
</organism>
<proteinExistence type="predicted"/>
<keyword evidence="2" id="KW-1185">Reference proteome</keyword>
<sequence>MNAPTSVGVFLFVDMPSLFEQ</sequence>
<reference evidence="1 2" key="1">
    <citation type="submission" date="2016-11" db="EMBL/GenBank/DDBJ databases">
        <authorList>
            <person name="Jaros S."/>
            <person name="Januszkiewicz K."/>
            <person name="Wedrychowicz H."/>
        </authorList>
    </citation>
    <scope>NUCLEOTIDE SEQUENCE [LARGE SCALE GENOMIC DNA]</scope>
    <source>
        <strain evidence="1 2">CGMCC 1.12145</strain>
    </source>
</reference>
<dbReference type="AlphaFoldDB" id="A0A1K1LNF8"/>
<dbReference type="Proteomes" id="UP000182248">
    <property type="component" value="Unassembled WGS sequence"/>
</dbReference>
<protein>
    <submittedName>
        <fullName evidence="1">Uncharacterized protein</fullName>
    </submittedName>
</protein>
<evidence type="ECO:0000313" key="2">
    <source>
        <dbReference type="Proteomes" id="UP000182248"/>
    </source>
</evidence>
<name>A0A1K1LNF8_9FLAO</name>
<evidence type="ECO:0000313" key="1">
    <source>
        <dbReference type="EMBL" id="SFW12437.1"/>
    </source>
</evidence>
<dbReference type="EMBL" id="FPJE01000001">
    <property type="protein sequence ID" value="SFW12437.1"/>
    <property type="molecule type" value="Genomic_DNA"/>
</dbReference>
<accession>A0A1K1LNF8</accession>
<gene>
    <name evidence="1" type="ORF">SAMN02927921_00117</name>
</gene>